<feature type="domain" description="Glycosyl hydrolase 94 supersandwich" evidence="4">
    <location>
        <begin position="2150"/>
        <end position="2421"/>
    </location>
</feature>
<feature type="transmembrane region" description="Helical" evidence="3">
    <location>
        <begin position="456"/>
        <end position="481"/>
    </location>
</feature>
<dbReference type="CDD" id="cd11753">
    <property type="entry name" value="GH94N_ChvB_NdvB_2_like"/>
    <property type="match status" value="1"/>
</dbReference>
<dbReference type="InterPro" id="IPR037820">
    <property type="entry name" value="GH94N_NdvB"/>
</dbReference>
<keyword evidence="1" id="KW-0328">Glycosyltransferase</keyword>
<protein>
    <submittedName>
        <fullName evidence="7">Cyclic beta-1,2-glucan synthetase</fullName>
    </submittedName>
</protein>
<dbReference type="SUPFAM" id="SSF74650">
    <property type="entry name" value="Galactose mutarotase-like"/>
    <property type="match status" value="2"/>
</dbReference>
<accession>A0A4R6G1R5</accession>
<dbReference type="SUPFAM" id="SSF48208">
    <property type="entry name" value="Six-hairpin glycosidases"/>
    <property type="match status" value="1"/>
</dbReference>
<dbReference type="Gene3D" id="1.50.10.140">
    <property type="match status" value="2"/>
</dbReference>
<keyword evidence="2" id="KW-0808">Transferase</keyword>
<name>A0A4R6G1R5_9BURK</name>
<reference evidence="7 8" key="1">
    <citation type="submission" date="2019-03" db="EMBL/GenBank/DDBJ databases">
        <title>Genomic Encyclopedia of Type Strains, Phase IV (KMG-IV): sequencing the most valuable type-strain genomes for metagenomic binning, comparative biology and taxonomic classification.</title>
        <authorList>
            <person name="Goeker M."/>
        </authorList>
    </citation>
    <scope>NUCLEOTIDE SEQUENCE [LARGE SCALE GENOMIC DNA]</scope>
    <source>
        <strain evidence="7 8">DSM 18555</strain>
    </source>
</reference>
<dbReference type="InterPro" id="IPR033432">
    <property type="entry name" value="GH94_catalytic"/>
</dbReference>
<dbReference type="SMART" id="SM01068">
    <property type="entry name" value="CBM_X"/>
    <property type="match status" value="2"/>
</dbReference>
<evidence type="ECO:0000313" key="8">
    <source>
        <dbReference type="Proteomes" id="UP000294737"/>
    </source>
</evidence>
<dbReference type="CDD" id="cd11756">
    <property type="entry name" value="GH94N_ChvB_NdvB_1_like"/>
    <property type="match status" value="1"/>
</dbReference>
<dbReference type="Gene3D" id="2.60.420.10">
    <property type="entry name" value="Maltose phosphorylase, domain 3"/>
    <property type="match status" value="1"/>
</dbReference>
<evidence type="ECO:0000259" key="5">
    <source>
        <dbReference type="Pfam" id="PF10091"/>
    </source>
</evidence>
<keyword evidence="3" id="KW-0472">Membrane</keyword>
<dbReference type="InterPro" id="IPR012341">
    <property type="entry name" value="6hp_glycosidase-like_sf"/>
</dbReference>
<evidence type="ECO:0000259" key="6">
    <source>
        <dbReference type="Pfam" id="PF17167"/>
    </source>
</evidence>
<keyword evidence="3" id="KW-0812">Transmembrane</keyword>
<dbReference type="Pfam" id="PF17167">
    <property type="entry name" value="Glyco_hydro_94"/>
    <property type="match status" value="1"/>
</dbReference>
<organism evidence="7 8">
    <name type="scientific">Herminiimonas fonticola</name>
    <dbReference type="NCBI Taxonomy" id="303380"/>
    <lineage>
        <taxon>Bacteria</taxon>
        <taxon>Pseudomonadati</taxon>
        <taxon>Pseudomonadota</taxon>
        <taxon>Betaproteobacteria</taxon>
        <taxon>Burkholderiales</taxon>
        <taxon>Oxalobacteraceae</taxon>
        <taxon>Herminiimonas</taxon>
    </lineage>
</organism>
<keyword evidence="3" id="KW-1133">Transmembrane helix</keyword>
<comment type="caution">
    <text evidence="7">The sequence shown here is derived from an EMBL/GenBank/DDBJ whole genome shotgun (WGS) entry which is preliminary data.</text>
</comment>
<evidence type="ECO:0000313" key="7">
    <source>
        <dbReference type="EMBL" id="TDN88232.1"/>
    </source>
</evidence>
<feature type="transmembrane region" description="Helical" evidence="3">
    <location>
        <begin position="853"/>
        <end position="872"/>
    </location>
</feature>
<dbReference type="Pfam" id="PF06165">
    <property type="entry name" value="GH94_b-supersand"/>
    <property type="match status" value="2"/>
</dbReference>
<feature type="domain" description="Glycoamylase-like" evidence="5">
    <location>
        <begin position="1390"/>
        <end position="1601"/>
    </location>
</feature>
<dbReference type="InterPro" id="IPR010383">
    <property type="entry name" value="Glyco_hydrolase_94_b-supersand"/>
</dbReference>
<gene>
    <name evidence="7" type="ORF">EV677_2719</name>
</gene>
<dbReference type="InterPro" id="IPR019282">
    <property type="entry name" value="Glycoamylase-like_cons_dom"/>
</dbReference>
<feature type="transmembrane region" description="Helical" evidence="3">
    <location>
        <begin position="954"/>
        <end position="975"/>
    </location>
</feature>
<dbReference type="PANTHER" id="PTHR37469">
    <property type="entry name" value="CELLOBIONIC ACID PHOSPHORYLASE-RELATED"/>
    <property type="match status" value="1"/>
</dbReference>
<dbReference type="EMBL" id="SNWF01000007">
    <property type="protein sequence ID" value="TDN88232.1"/>
    <property type="molecule type" value="Genomic_DNA"/>
</dbReference>
<evidence type="ECO:0000256" key="2">
    <source>
        <dbReference type="ARBA" id="ARBA00022679"/>
    </source>
</evidence>
<dbReference type="Gene3D" id="1.50.10.10">
    <property type="match status" value="1"/>
</dbReference>
<dbReference type="InterPro" id="IPR011013">
    <property type="entry name" value="Gal_mutarotase_sf_dom"/>
</dbReference>
<feature type="transmembrane region" description="Helical" evidence="3">
    <location>
        <begin position="431"/>
        <end position="450"/>
    </location>
</feature>
<keyword evidence="8" id="KW-1185">Reference proteome</keyword>
<proteinExistence type="predicted"/>
<dbReference type="GO" id="GO:0005975">
    <property type="term" value="P:carbohydrate metabolic process"/>
    <property type="evidence" value="ECO:0007669"/>
    <property type="project" value="InterPro"/>
</dbReference>
<dbReference type="Pfam" id="PF10091">
    <property type="entry name" value="Glycoamylase"/>
    <property type="match status" value="1"/>
</dbReference>
<feature type="domain" description="Glycosyl hydrolase 94 supersandwich" evidence="4">
    <location>
        <begin position="1643"/>
        <end position="1921"/>
    </location>
</feature>
<evidence type="ECO:0000256" key="3">
    <source>
        <dbReference type="SAM" id="Phobius"/>
    </source>
</evidence>
<sequence>MLHLKKVGWHLAINTLRQKILQYFPFLSVSGNDEDFSDELPRVEIFSAEKLEFHAANLAATQKIGPAPYRMSISAIARDDGHALVAAHAAIERAASERRAITPAGEWLLDNLHVVQENVSGVVESMSRRVYKSLPKLRNGEYAGMPRIYGLCWEFAAHTDNHFDTDLFLRFVRAYQSVQALKIAELWALPVVMRAVLLVHLRRVAIRVVRAQAARQAADDFANDLIAIAQKTPEKEQPPIVLPAGHLRQPFVVQLVQRLRYQQPGFTPLLDALAARLADQNLTIDDLVLREHTTQVASNQSIRNIITSMRGIAAFDWRAFFESVSLVEKKLQTLPTYAVLDFLTRDRYRKIIQQIALNARYSEQQIADALVRKIEFHRSQMQHDDIVADERALDPGHYLLAGGRNDLEAELGYQPHLSQKLRRHYIAHASLYYPLTIIIGAFVFLAFPLWSTRDNAVPHIALALLIAAGFFPAADIAITVINKILMRLFWPRHLPRLELVDISESLRTFVAMPVMLTSTEGIEEEVRQLEAHYLANPDGDVYFTLLSDWADAPHEHMPQDLYLLEKARTDIAELNARYGPSVSGQTRFYILHRKRLWNAAEGHWMGWERKRGKLHEFNRLLRDAHDTSFLLDDIPVPHNVRYVITLDADTRMPIGALRALVGVAAHPLNQPRHDPETGRVIEGYGILQPRITPTLPVKQERTLYRRFFSARGGIDPYGGAVADVYQDVFGWGSYSGKGLYDVDAFEHALAGKVPENTMLSHDLFEGAVARVALVNDVELFEDFPSHVEEAAARQHRWTRGDWQLLPWLLHRDRASISTIDRLKIVDNMRRSLMAPAILVVLVTAFCLESSPSWPWLVLGMVGLAVPSVFQFISDLLPHRDDLSFKAHWRRGMAVLPDTIAVVFISLAVLVQHAWLMLDAIFRTLVRLMFTRRKLLQWVTSAQVRKSKQYSLANFVWRGRMGVLLSVAIVGIVYLANPVSWTMVLPLCLLWALSPVIARWISLPPVEKNVELLESDEATELRLIARRTWRFFTTFVGAEDHYLPPDNFQETPHPVIAHRTSPTNFGLYLLAVATARDFGWLGLGDMMQRLEETMDTLHKLPRYHGHFFNWYETKRLEVLLPRYISTVDSGNLAGHLFVLAQACKDAREQTILQPGMAAGMRDTVLLLRFAIAGISRELRTHTVSIMELRKNAEQFSDLLPENGNGLSTYEVWKKLVERAENMVDLAQAFSAEIQSADNEVLAWAKELRDAVRTHCADFVAVVPWAHLEAQDREQKQNGELWQLINAQITTDIVLEDLPERYASVRIEVARLFSSQNRLDPDVMSQDLFDELDAILNQATLFSSKWLWRLETLENGARQMATEMNFRFLMSPERKLFSIGYNADEGRLDDSYYDLLASEARLASMVTIAERQVPPSHWFRLGRRMLPGPDCPVLASWSGSMFEYLMPSLVMSSPRGSMLDQTCRCIVERQIEYGKERKVPWGVSESAMNVRDHAFTYQYSAFGVPGLGLKRGLEKEIVISPYATGLAAMYMPKSALANFRRLTDMGALGRYGFYEALDFTPGRRAENQTMAMVYAYMAHHQGMLLVSLGNVINKNVMRHRFHREPIIRSAELLLHESQPRWIQPASLALRDELEFLTVVEPESGVVRHFESAMTTTPETQLLSNGHYAVMLTAAGSGYSLWNKLGVTRWREDATRDQWGSYLYLRDSDSGTFWSACYQPTAVEPDSYQVKFSEDRARISRVDGSISSMLEVIVSPEDDAELRRLTLTNNGLRARTIDVTSYMEVLLAPVAADVAHPAFSNLFVETEYLHEVRGLLASRRPRKDGETRLWAAHVVAHGEGSSAIGIEYETDRARFIGRGQGVNNPRSIGDGRPLSNTVGAVLDPIFSLRVRVRIEPGETSHLVFTTMAAKSREEIISLADKYHDGSTFARISALVWTHAQVQLHYLRIEHYEAELFQHLASRILFSDAASRAGWRVIRSMSLSHAGLWGQGISGDRPILLLRMAKQEDLRLVSQLLRAQEYWRMKQLPVDLVILNEKGASYAQELQISMESMVRAAQAFSAQQEQAERGGAYIVRADLISDDERTLLLAAARVVLEGGQGSLAEQMQPRPDSDVDAPFSWLEPDVRAPQGAPAGPVPQLALFNGLGGFDPSGREYVIVLGQDQETPAPWINVIANPVFGFTVSERGAGYTWSLNSRENKLTPWSNDPVSDPSGEAFYIRDEDNGALWSPTMSPIRVPNATYTTRHGQGYSRFELTCSGITSELLQFVSWDDPVKICRLRLKNVSRNPRRLSLTSYVEWVLGAARTNNAPFIVTERDAESGAIFAHNSWNIEFGQRVAFVDLCGSQTAWTGDRKEFIGRNGNMQKPAGLIAGHGLSNRVGASFDPCSALQTLFEIAPGEETDIVFLMGQADTAEAARELVRRYRAADIDEVFVISQRNWSEILHTVQVETPDRSMDYLLNGWLLYQTLSCRFWARTAFYQAGGAYGFRDQLQDTQALALVAPKLARDQILRASSRQFPEGDVQHWWHPPSGRGVRTHISDDLIWLPYCAAHYADVTGDRQIYDELIPFLEGDLLPLEKEDNYFEAKISDEKASVYEHCARALDHSLRVGPHGLPLMGGGDWNDGMNRVGHEGKGESVWLAWFLYATLLRFAPVAEARGDQVRVTRWLQHAEKLKAATEKHAWDGAWYRRAYFDDGTPLGSASNAECRIDSIAQSWSVISGAGETGRSQRAMEAVDQYLIRPGDDLILLFTPPFDKTTLDPGYIKGYLPGVRENGGQYTHAAVWCLIAYSMMGKGGQAHDLFKMINPANRTSTRTGMAAYKVEPYAVAADIYAESPHVRRGGWTWYTGAAGWLYRAGVEFILGLQVRADKLSLDPCFPPEWRNAKLHYRFGDSMYNINIVNQDGVSKGVIRVELDGVAVADKVVAMLDDGVTHTVTVVMGVDKLT</sequence>
<dbReference type="Proteomes" id="UP000294737">
    <property type="component" value="Unassembled WGS sequence"/>
</dbReference>
<feature type="domain" description="Glycosyl hydrolase 94 catalytic" evidence="6">
    <location>
        <begin position="2435"/>
        <end position="2858"/>
    </location>
</feature>
<dbReference type="GO" id="GO:0016757">
    <property type="term" value="F:glycosyltransferase activity"/>
    <property type="evidence" value="ECO:0007669"/>
    <property type="project" value="UniProtKB-KW"/>
</dbReference>
<dbReference type="InterPro" id="IPR037018">
    <property type="entry name" value="GH65_N"/>
</dbReference>
<evidence type="ECO:0000259" key="4">
    <source>
        <dbReference type="Pfam" id="PF06165"/>
    </source>
</evidence>
<dbReference type="GO" id="GO:0030246">
    <property type="term" value="F:carbohydrate binding"/>
    <property type="evidence" value="ECO:0007669"/>
    <property type="project" value="InterPro"/>
</dbReference>
<dbReference type="PANTHER" id="PTHR37469:SF2">
    <property type="entry name" value="CELLOBIONIC ACID PHOSPHORYLASE"/>
    <property type="match status" value="1"/>
</dbReference>
<dbReference type="Gene3D" id="2.70.98.40">
    <property type="entry name" value="Glycoside hydrolase, family 65, N-terminal domain"/>
    <property type="match status" value="2"/>
</dbReference>
<dbReference type="InterPro" id="IPR037824">
    <property type="entry name" value="GH94N_2_NdvB"/>
</dbReference>
<dbReference type="InterPro" id="IPR052047">
    <property type="entry name" value="GH94_Enzymes"/>
</dbReference>
<feature type="transmembrane region" description="Helical" evidence="3">
    <location>
        <begin position="893"/>
        <end position="914"/>
    </location>
</feature>
<feature type="transmembrane region" description="Helical" evidence="3">
    <location>
        <begin position="831"/>
        <end position="847"/>
    </location>
</feature>
<evidence type="ECO:0000256" key="1">
    <source>
        <dbReference type="ARBA" id="ARBA00022676"/>
    </source>
</evidence>
<dbReference type="InterPro" id="IPR008928">
    <property type="entry name" value="6-hairpin_glycosidase_sf"/>
</dbReference>